<dbReference type="BioCyc" id="TASI1091495:G13GE-1073-MONOMER"/>
<dbReference type="PANTHER" id="PTHR43738">
    <property type="entry name" value="ABC TRANSPORTER, MEMBRANE PROTEIN"/>
    <property type="match status" value="1"/>
</dbReference>
<dbReference type="KEGG" id="tat:KUM_1080"/>
<dbReference type="EMBL" id="HE681424">
    <property type="protein sequence ID" value="CCG19864.1"/>
    <property type="molecule type" value="Genomic_DNA"/>
</dbReference>
<evidence type="ECO:0000313" key="9">
    <source>
        <dbReference type="EMBL" id="CCG19864.1"/>
    </source>
</evidence>
<evidence type="ECO:0000256" key="1">
    <source>
        <dbReference type="ARBA" id="ARBA00004651"/>
    </source>
</evidence>
<feature type="transmembrane region" description="Helical" evidence="7">
    <location>
        <begin position="18"/>
        <end position="37"/>
    </location>
</feature>
<gene>
    <name evidence="9" type="ORF">KUM_1080</name>
</gene>
<dbReference type="GO" id="GO:0005886">
    <property type="term" value="C:plasma membrane"/>
    <property type="evidence" value="ECO:0007669"/>
    <property type="project" value="UniProtKB-SubCell"/>
</dbReference>
<feature type="region of interest" description="Disordered" evidence="6">
    <location>
        <begin position="211"/>
        <end position="360"/>
    </location>
</feature>
<sequence>MLSKISIKELLHKPFQSILLIILIALSIAASVFFVSLNQGIHGGLVKATEPFPQVVGAKGGINQLLLNTVFLQDRPIGNIPQKILTDLKENKLVNMAIPLGFGDNYRGFRLVGTSTEIFEYAPKKGGDKWITLKEGRIWDKPFEAVVGSGVVELTGIKIGDTFKTIHGFSEHSSHSHDNLYTVVGIINEVDGPYDQAILTDIRSIWEAHAHHHHDHDHEGHDHDHDHEHEGHDHEGHDHDHDHEHEGEAAHDHDHEGHDHDDGGHDHDHDHDHDGEGHDHDHDHDHEGHDHDHEGHDHDHDHEHEGHDHDHEGHDHDHEGDHEGEAAHNHEHEGHDHDHDHEHEGHDHDHEHEGHDHDHEGEMALDKPAVNNANPIYVNDGNHAATTGEVTAILVQPAGYGEAMKLAQEFQSNRDAQLIFPAQNIIQLFSLMGQGEKFWYYVGGFLIITALALVLLTMYLSSLTRMRERAVLQTLGASRGQLLKLGLIQNGVIIVIGGILGYIIGMLAFAMVSNLTKDRTAVFMPVDFYELPIYIAIGTVILGLIVSIIPAYILSKKDTLKYL</sequence>
<evidence type="ECO:0000256" key="3">
    <source>
        <dbReference type="ARBA" id="ARBA00022692"/>
    </source>
</evidence>
<keyword evidence="5 7" id="KW-0472">Membrane</keyword>
<reference evidence="9" key="1">
    <citation type="journal article" date="2012" name="Vet. Microbiol.">
        <title>Comparative genomic analyses of the Taylorellae.</title>
        <authorList>
            <person name="Hauser H."/>
            <person name="Richter D.C."/>
            <person name="van Tonder A."/>
            <person name="Clark L."/>
            <person name="Preston A."/>
        </authorList>
    </citation>
    <scope>NUCLEOTIDE SEQUENCE</scope>
    <source>
        <strain evidence="9">14/45</strain>
    </source>
</reference>
<accession>I7IL81</accession>
<comment type="subcellular location">
    <subcellularLocation>
        <location evidence="1">Cell membrane</location>
        <topology evidence="1">Multi-pass membrane protein</topology>
    </subcellularLocation>
</comment>
<evidence type="ECO:0000259" key="8">
    <source>
        <dbReference type="Pfam" id="PF02687"/>
    </source>
</evidence>
<proteinExistence type="predicted"/>
<dbReference type="PANTHER" id="PTHR43738:SF2">
    <property type="entry name" value="ABC TRANSPORTER PERMEASE"/>
    <property type="match status" value="1"/>
</dbReference>
<protein>
    <submittedName>
        <fullName evidence="9">Putative ABC transport protein</fullName>
    </submittedName>
</protein>
<keyword evidence="3 7" id="KW-0812">Transmembrane</keyword>
<evidence type="ECO:0000256" key="6">
    <source>
        <dbReference type="SAM" id="MobiDB-lite"/>
    </source>
</evidence>
<evidence type="ECO:0000256" key="5">
    <source>
        <dbReference type="ARBA" id="ARBA00023136"/>
    </source>
</evidence>
<keyword evidence="2" id="KW-1003">Cell membrane</keyword>
<dbReference type="InterPro" id="IPR051125">
    <property type="entry name" value="ABC-4/HrtB_transporter"/>
</dbReference>
<feature type="transmembrane region" description="Helical" evidence="7">
    <location>
        <begin position="482"/>
        <end position="511"/>
    </location>
</feature>
<feature type="transmembrane region" description="Helical" evidence="7">
    <location>
        <begin position="531"/>
        <end position="554"/>
    </location>
</feature>
<feature type="domain" description="ABC3 transporter permease C-terminal" evidence="8">
    <location>
        <begin position="443"/>
        <end position="558"/>
    </location>
</feature>
<evidence type="ECO:0000256" key="2">
    <source>
        <dbReference type="ARBA" id="ARBA00022475"/>
    </source>
</evidence>
<feature type="compositionally biased region" description="Basic and acidic residues" evidence="6">
    <location>
        <begin position="216"/>
        <end position="360"/>
    </location>
</feature>
<evidence type="ECO:0000256" key="4">
    <source>
        <dbReference type="ARBA" id="ARBA00022989"/>
    </source>
</evidence>
<dbReference type="Pfam" id="PF02687">
    <property type="entry name" value="FtsX"/>
    <property type="match status" value="1"/>
</dbReference>
<dbReference type="AlphaFoldDB" id="I7IL81"/>
<keyword evidence="4 7" id="KW-1133">Transmembrane helix</keyword>
<feature type="transmembrane region" description="Helical" evidence="7">
    <location>
        <begin position="438"/>
        <end position="461"/>
    </location>
</feature>
<dbReference type="HOGENOM" id="CLU_035316_0_0_4"/>
<dbReference type="InterPro" id="IPR003838">
    <property type="entry name" value="ABC3_permease_C"/>
</dbReference>
<organism evidence="9">
    <name type="scientific">Taylorella asinigenitalis 14/45</name>
    <dbReference type="NCBI Taxonomy" id="1091495"/>
    <lineage>
        <taxon>Bacteria</taxon>
        <taxon>Pseudomonadati</taxon>
        <taxon>Pseudomonadota</taxon>
        <taxon>Betaproteobacteria</taxon>
        <taxon>Burkholderiales</taxon>
        <taxon>Alcaligenaceae</taxon>
        <taxon>Taylorella</taxon>
    </lineage>
</organism>
<evidence type="ECO:0000256" key="7">
    <source>
        <dbReference type="SAM" id="Phobius"/>
    </source>
</evidence>
<name>I7IL81_9BURK</name>